<dbReference type="AlphaFoldDB" id="A0A167P919"/>
<dbReference type="RefSeq" id="XP_018295534.1">
    <property type="nucleotide sequence ID" value="XM_018430582.1"/>
</dbReference>
<evidence type="ECO:0000313" key="1">
    <source>
        <dbReference type="EMBL" id="OAD77494.1"/>
    </source>
</evidence>
<organism evidence="1 2">
    <name type="scientific">Phycomyces blakesleeanus (strain ATCC 8743b / DSM 1359 / FGSC 10004 / NBRC 33097 / NRRL 1555)</name>
    <dbReference type="NCBI Taxonomy" id="763407"/>
    <lineage>
        <taxon>Eukaryota</taxon>
        <taxon>Fungi</taxon>
        <taxon>Fungi incertae sedis</taxon>
        <taxon>Mucoromycota</taxon>
        <taxon>Mucoromycotina</taxon>
        <taxon>Mucoromycetes</taxon>
        <taxon>Mucorales</taxon>
        <taxon>Phycomycetaceae</taxon>
        <taxon>Phycomyces</taxon>
    </lineage>
</organism>
<dbReference type="VEuPathDB" id="FungiDB:PHYBLDRAFT_141381"/>
<dbReference type="InParanoid" id="A0A167P919"/>
<dbReference type="GeneID" id="28991488"/>
<dbReference type="Proteomes" id="UP000077315">
    <property type="component" value="Unassembled WGS sequence"/>
</dbReference>
<proteinExistence type="predicted"/>
<name>A0A167P919_PHYB8</name>
<sequence length="74" mass="8744">MNVVMVGVRLWKSVGPLVLLEGNMNASQYAKAFKEHFVELYDGLPWQANYRRKTMGDFTRMEHNHSRRLLQTLY</sequence>
<reference evidence="2" key="1">
    <citation type="submission" date="2015-06" db="EMBL/GenBank/DDBJ databases">
        <title>Expansion of signal transduction pathways in fungi by whole-genome duplication.</title>
        <authorList>
            <consortium name="DOE Joint Genome Institute"/>
            <person name="Corrochano L.M."/>
            <person name="Kuo A."/>
            <person name="Marcet-Houben M."/>
            <person name="Polaino S."/>
            <person name="Salamov A."/>
            <person name="Villalobos J.M."/>
            <person name="Alvarez M.I."/>
            <person name="Avalos J."/>
            <person name="Benito E.P."/>
            <person name="Benoit I."/>
            <person name="Burger G."/>
            <person name="Camino L.P."/>
            <person name="Canovas D."/>
            <person name="Cerda-Olmedo E."/>
            <person name="Cheng J.-F."/>
            <person name="Dominguez A."/>
            <person name="Elias M."/>
            <person name="Eslava A.P."/>
            <person name="Glaser F."/>
            <person name="Grimwood J."/>
            <person name="Gutierrez G."/>
            <person name="Heitman J."/>
            <person name="Henrissat B."/>
            <person name="Iturriaga E.A."/>
            <person name="Lang B.F."/>
            <person name="Lavin J.L."/>
            <person name="Lee S."/>
            <person name="Li W."/>
            <person name="Lindquist E."/>
            <person name="Lopez-Garcia S."/>
            <person name="Luque E.M."/>
            <person name="Marcos A.T."/>
            <person name="Martin J."/>
            <person name="McCluskey K."/>
            <person name="Medina H.R."/>
            <person name="Miralles-Duran A."/>
            <person name="Miyazaki A."/>
            <person name="Munoz-Torres E."/>
            <person name="Oguiza J.A."/>
            <person name="Ohm R."/>
            <person name="Olmedo M."/>
            <person name="Orejas M."/>
            <person name="Ortiz-Castellanos L."/>
            <person name="Pisabarro A.G."/>
            <person name="Rodriguez-Romero J."/>
            <person name="Ruiz-Herrera J."/>
            <person name="Ruiz-Vazquez R."/>
            <person name="Sanz C."/>
            <person name="Schackwitz W."/>
            <person name="Schmutz J."/>
            <person name="Shahriari M."/>
            <person name="Shelest E."/>
            <person name="Silva-Franco F."/>
            <person name="Soanes D."/>
            <person name="Syed K."/>
            <person name="Tagua V.G."/>
            <person name="Talbot N.J."/>
            <person name="Thon M."/>
            <person name="De vries R.P."/>
            <person name="Wiebenga A."/>
            <person name="Yadav J.S."/>
            <person name="Braun E.L."/>
            <person name="Baker S."/>
            <person name="Garre V."/>
            <person name="Horwitz B."/>
            <person name="Torres-Martinez S."/>
            <person name="Idnurm A."/>
            <person name="Herrera-Estrella A."/>
            <person name="Gabaldon T."/>
            <person name="Grigoriev I.V."/>
        </authorList>
    </citation>
    <scope>NUCLEOTIDE SEQUENCE [LARGE SCALE GENOMIC DNA]</scope>
    <source>
        <strain evidence="2">NRRL 1555(-)</strain>
    </source>
</reference>
<evidence type="ECO:0000313" key="2">
    <source>
        <dbReference type="Proteomes" id="UP000077315"/>
    </source>
</evidence>
<accession>A0A167P919</accession>
<keyword evidence="2" id="KW-1185">Reference proteome</keyword>
<dbReference type="EMBL" id="KV440974">
    <property type="protein sequence ID" value="OAD77494.1"/>
    <property type="molecule type" value="Genomic_DNA"/>
</dbReference>
<gene>
    <name evidence="1" type="ORF">PHYBLDRAFT_141381</name>
</gene>
<protein>
    <submittedName>
        <fullName evidence="1">Uncharacterized protein</fullName>
    </submittedName>
</protein>